<organism evidence="13 14">
    <name type="scientific">Aquila chrysaetos chrysaetos</name>
    <dbReference type="NCBI Taxonomy" id="223781"/>
    <lineage>
        <taxon>Eukaryota</taxon>
        <taxon>Metazoa</taxon>
        <taxon>Chordata</taxon>
        <taxon>Craniata</taxon>
        <taxon>Vertebrata</taxon>
        <taxon>Euteleostomi</taxon>
        <taxon>Archelosauria</taxon>
        <taxon>Archosauria</taxon>
        <taxon>Dinosauria</taxon>
        <taxon>Saurischia</taxon>
        <taxon>Theropoda</taxon>
        <taxon>Coelurosauria</taxon>
        <taxon>Aves</taxon>
        <taxon>Neognathae</taxon>
        <taxon>Neoaves</taxon>
        <taxon>Telluraves</taxon>
        <taxon>Accipitrimorphae</taxon>
        <taxon>Accipitriformes</taxon>
        <taxon>Accipitridae</taxon>
        <taxon>Accipitrinae</taxon>
        <taxon>Aquila</taxon>
    </lineage>
</organism>
<comment type="similarity">
    <text evidence="10">Belongs to the SKINT family.</text>
</comment>
<evidence type="ECO:0000259" key="12">
    <source>
        <dbReference type="PROSITE" id="PS50835"/>
    </source>
</evidence>
<reference evidence="13" key="2">
    <citation type="submission" date="2025-09" db="UniProtKB">
        <authorList>
            <consortium name="Ensembl"/>
        </authorList>
    </citation>
    <scope>IDENTIFICATION</scope>
</reference>
<dbReference type="PRINTS" id="PR01407">
    <property type="entry name" value="BUTYPHLNCDUF"/>
</dbReference>
<dbReference type="GO" id="GO:0050852">
    <property type="term" value="P:T cell receptor signaling pathway"/>
    <property type="evidence" value="ECO:0007669"/>
    <property type="project" value="TreeGrafter"/>
</dbReference>
<evidence type="ECO:0000256" key="1">
    <source>
        <dbReference type="ARBA" id="ARBA00004479"/>
    </source>
</evidence>
<dbReference type="Pfam" id="PF00622">
    <property type="entry name" value="SPRY"/>
    <property type="match status" value="1"/>
</dbReference>
<dbReference type="PANTHER" id="PTHR24100:SF130">
    <property type="entry name" value="BUTYROPHILIN-LIKE PROTEIN 9"/>
    <property type="match status" value="1"/>
</dbReference>
<dbReference type="CDD" id="cd13733">
    <property type="entry name" value="SPRY_PRY_C-I_1"/>
    <property type="match status" value="1"/>
</dbReference>
<dbReference type="GO" id="GO:0050863">
    <property type="term" value="P:regulation of T cell activation"/>
    <property type="evidence" value="ECO:0007669"/>
    <property type="project" value="UniProtKB-ARBA"/>
</dbReference>
<sequence length="397" mass="44745">AGQYIIITPDKPVIGVIGKGVILPCQLNIKIIPERLLVQWVFTGHSKKIDVITYGGKNADKPVYEDETYQGRTNIFWSEFNKGDVSLHLKNVTLSDKGKYTCSVFFENWYDEAVVDLDVAGKWNGRHLLLLPLSIFLDGPVGQGIGLTCKSQGWLPEPKVVWLNSKGQTRKEEVTTQSTKTSSGVFDVVSSMILEPGSDKEVSCRVVNNLLNATCESRVLISVPITVDENTAHPNLSIAVDKKSFTHKSEAQKVTQNEESFDSFVCVLGLESFSSGKHYWEVDVEKSNDWDLGVARKSAPRKGIMSLSPEEGFWALGFSFKCYWARTEPWTRLAVQRNPRRVGVYLNCEEKILTFFNVTDMSVMFTFKDCAFSEEVYPFFKNSHKESTMRICSVQEE</sequence>
<dbReference type="InterPro" id="IPR013106">
    <property type="entry name" value="Ig_V-set"/>
</dbReference>
<keyword evidence="7" id="KW-1015">Disulfide bond</keyword>
<dbReference type="FunFam" id="2.60.40.10:FF:000088">
    <property type="entry name" value="Butyrophilin subfamily 1 member A1"/>
    <property type="match status" value="1"/>
</dbReference>
<dbReference type="PANTHER" id="PTHR24100">
    <property type="entry name" value="BUTYROPHILIN"/>
    <property type="match status" value="1"/>
</dbReference>
<proteinExistence type="inferred from homology"/>
<dbReference type="Pfam" id="PF22705">
    <property type="entry name" value="C2-set_3"/>
    <property type="match status" value="1"/>
</dbReference>
<keyword evidence="4" id="KW-0732">Signal</keyword>
<dbReference type="FunFam" id="2.60.40.10:FF:000142">
    <property type="entry name" value="V-set domain-containing T-cell activation inhibitor 1"/>
    <property type="match status" value="1"/>
</dbReference>
<dbReference type="GO" id="GO:0001817">
    <property type="term" value="P:regulation of cytokine production"/>
    <property type="evidence" value="ECO:0007669"/>
    <property type="project" value="TreeGrafter"/>
</dbReference>
<protein>
    <submittedName>
        <fullName evidence="13">Uncharacterized protein</fullName>
    </submittedName>
</protein>
<dbReference type="Pfam" id="PF07686">
    <property type="entry name" value="V-set"/>
    <property type="match status" value="1"/>
</dbReference>
<dbReference type="InterPro" id="IPR001870">
    <property type="entry name" value="B30.2/SPRY"/>
</dbReference>
<feature type="domain" description="B30.2/SPRY" evidence="11">
    <location>
        <begin position="205"/>
        <end position="397"/>
    </location>
</feature>
<dbReference type="GeneTree" id="ENSGT01120000271914"/>
<dbReference type="SMART" id="SM00589">
    <property type="entry name" value="PRY"/>
    <property type="match status" value="1"/>
</dbReference>
<dbReference type="SUPFAM" id="SSF48726">
    <property type="entry name" value="Immunoglobulin"/>
    <property type="match status" value="2"/>
</dbReference>
<evidence type="ECO:0000256" key="9">
    <source>
        <dbReference type="ARBA" id="ARBA00023319"/>
    </source>
</evidence>
<dbReference type="SMART" id="SM00449">
    <property type="entry name" value="SPRY"/>
    <property type="match status" value="1"/>
</dbReference>
<dbReference type="InterPro" id="IPR003599">
    <property type="entry name" value="Ig_sub"/>
</dbReference>
<dbReference type="Gene3D" id="2.60.120.920">
    <property type="match status" value="1"/>
</dbReference>
<keyword evidence="14" id="KW-1185">Reference proteome</keyword>
<feature type="domain" description="Ig-like" evidence="12">
    <location>
        <begin position="18"/>
        <end position="104"/>
    </location>
</feature>
<evidence type="ECO:0000256" key="10">
    <source>
        <dbReference type="ARBA" id="ARBA00038221"/>
    </source>
</evidence>
<dbReference type="GO" id="GO:1903037">
    <property type="term" value="P:regulation of leukocyte cell-cell adhesion"/>
    <property type="evidence" value="ECO:0007669"/>
    <property type="project" value="UniProtKB-ARBA"/>
</dbReference>
<dbReference type="InterPro" id="IPR006574">
    <property type="entry name" value="PRY"/>
</dbReference>
<dbReference type="InterPro" id="IPR050504">
    <property type="entry name" value="IgSF_BTN/MOG"/>
</dbReference>
<evidence type="ECO:0000256" key="7">
    <source>
        <dbReference type="ARBA" id="ARBA00023157"/>
    </source>
</evidence>
<dbReference type="FunFam" id="2.60.120.920:FF:000004">
    <property type="entry name" value="Butyrophilin subfamily 1 member A1"/>
    <property type="match status" value="1"/>
</dbReference>
<dbReference type="Gene3D" id="2.60.40.10">
    <property type="entry name" value="Immunoglobulins"/>
    <property type="match status" value="2"/>
</dbReference>
<dbReference type="PROSITE" id="PS50835">
    <property type="entry name" value="IG_LIKE"/>
    <property type="match status" value="2"/>
</dbReference>
<dbReference type="InterPro" id="IPR036179">
    <property type="entry name" value="Ig-like_dom_sf"/>
</dbReference>
<dbReference type="InterPro" id="IPR043136">
    <property type="entry name" value="B30.2/SPRY_sf"/>
</dbReference>
<dbReference type="InterPro" id="IPR003879">
    <property type="entry name" value="Butyrophylin_SPRY"/>
</dbReference>
<evidence type="ECO:0000256" key="8">
    <source>
        <dbReference type="ARBA" id="ARBA00023180"/>
    </source>
</evidence>
<dbReference type="SMART" id="SM00406">
    <property type="entry name" value="IGv"/>
    <property type="match status" value="1"/>
</dbReference>
<dbReference type="Pfam" id="PF13765">
    <property type="entry name" value="PRY"/>
    <property type="match status" value="1"/>
</dbReference>
<evidence type="ECO:0000256" key="3">
    <source>
        <dbReference type="ARBA" id="ARBA00022692"/>
    </source>
</evidence>
<dbReference type="SMART" id="SM00409">
    <property type="entry name" value="IG"/>
    <property type="match status" value="1"/>
</dbReference>
<dbReference type="InterPro" id="IPR013320">
    <property type="entry name" value="ConA-like_dom_sf"/>
</dbReference>
<comment type="similarity">
    <text evidence="2">Belongs to the immunoglobulin superfamily. BTN/MOG family.</text>
</comment>
<accession>A0A663EZH7</accession>
<evidence type="ECO:0000313" key="14">
    <source>
        <dbReference type="Proteomes" id="UP000472275"/>
    </source>
</evidence>
<dbReference type="InterPro" id="IPR003877">
    <property type="entry name" value="SPRY_dom"/>
</dbReference>
<dbReference type="GO" id="GO:0005102">
    <property type="term" value="F:signaling receptor binding"/>
    <property type="evidence" value="ECO:0007669"/>
    <property type="project" value="TreeGrafter"/>
</dbReference>
<evidence type="ECO:0000256" key="2">
    <source>
        <dbReference type="ARBA" id="ARBA00007591"/>
    </source>
</evidence>
<dbReference type="GO" id="GO:0009897">
    <property type="term" value="C:external side of plasma membrane"/>
    <property type="evidence" value="ECO:0007669"/>
    <property type="project" value="TreeGrafter"/>
</dbReference>
<dbReference type="Proteomes" id="UP000472275">
    <property type="component" value="Unassembled WGS sequence"/>
</dbReference>
<dbReference type="SUPFAM" id="SSF49899">
    <property type="entry name" value="Concanavalin A-like lectins/glucanases"/>
    <property type="match status" value="1"/>
</dbReference>
<reference evidence="13" key="1">
    <citation type="submission" date="2025-08" db="UniProtKB">
        <authorList>
            <consortium name="Ensembl"/>
        </authorList>
    </citation>
    <scope>IDENTIFICATION</scope>
</reference>
<keyword evidence="9" id="KW-0393">Immunoglobulin domain</keyword>
<evidence type="ECO:0000256" key="4">
    <source>
        <dbReference type="ARBA" id="ARBA00022729"/>
    </source>
</evidence>
<feature type="domain" description="Ig-like" evidence="12">
    <location>
        <begin position="132"/>
        <end position="222"/>
    </location>
</feature>
<dbReference type="Ensembl" id="ENSACCT00020018226.1">
    <property type="protein sequence ID" value="ENSACCP00020017464.1"/>
    <property type="gene ID" value="ENSACCG00020011986.1"/>
</dbReference>
<evidence type="ECO:0000313" key="13">
    <source>
        <dbReference type="Ensembl" id="ENSACCP00020017464.1"/>
    </source>
</evidence>
<dbReference type="PROSITE" id="PS50188">
    <property type="entry name" value="B302_SPRY"/>
    <property type="match status" value="1"/>
</dbReference>
<keyword evidence="5" id="KW-1133">Transmembrane helix</keyword>
<dbReference type="InterPro" id="IPR007110">
    <property type="entry name" value="Ig-like_dom"/>
</dbReference>
<evidence type="ECO:0000256" key="5">
    <source>
        <dbReference type="ARBA" id="ARBA00022989"/>
    </source>
</evidence>
<keyword evidence="6" id="KW-0472">Membrane</keyword>
<keyword evidence="8" id="KW-0325">Glycoprotein</keyword>
<dbReference type="InterPro" id="IPR013783">
    <property type="entry name" value="Ig-like_fold"/>
</dbReference>
<keyword evidence="3" id="KW-0812">Transmembrane</keyword>
<evidence type="ECO:0000259" key="11">
    <source>
        <dbReference type="PROSITE" id="PS50188"/>
    </source>
</evidence>
<dbReference type="GO" id="GO:0042110">
    <property type="term" value="P:T cell activation"/>
    <property type="evidence" value="ECO:0007669"/>
    <property type="project" value="UniProtKB-ARBA"/>
</dbReference>
<dbReference type="AlphaFoldDB" id="A0A663EZH7"/>
<dbReference type="InterPro" id="IPR053896">
    <property type="entry name" value="BTN3A2-like_Ig-C"/>
</dbReference>
<name>A0A663EZH7_AQUCH</name>
<evidence type="ECO:0000256" key="6">
    <source>
        <dbReference type="ARBA" id="ARBA00023136"/>
    </source>
</evidence>
<comment type="subcellular location">
    <subcellularLocation>
        <location evidence="1">Membrane</location>
        <topology evidence="1">Single-pass type I membrane protein</topology>
    </subcellularLocation>
</comment>